<dbReference type="Gene3D" id="1.20.1560.10">
    <property type="entry name" value="ABC transporter type 1, transmembrane domain"/>
    <property type="match status" value="1"/>
</dbReference>
<organism evidence="12 13">
    <name type="scientific">Dendrosporobacter quercicolus</name>
    <dbReference type="NCBI Taxonomy" id="146817"/>
    <lineage>
        <taxon>Bacteria</taxon>
        <taxon>Bacillati</taxon>
        <taxon>Bacillota</taxon>
        <taxon>Negativicutes</taxon>
        <taxon>Selenomonadales</taxon>
        <taxon>Sporomusaceae</taxon>
        <taxon>Dendrosporobacter</taxon>
    </lineage>
</organism>
<dbReference type="RefSeq" id="WP_092072311.1">
    <property type="nucleotide sequence ID" value="NZ_FNHB01000004.1"/>
</dbReference>
<feature type="transmembrane region" description="Helical" evidence="9">
    <location>
        <begin position="67"/>
        <end position="94"/>
    </location>
</feature>
<dbReference type="SMART" id="SM00382">
    <property type="entry name" value="AAA"/>
    <property type="match status" value="1"/>
</dbReference>
<evidence type="ECO:0000256" key="6">
    <source>
        <dbReference type="ARBA" id="ARBA00022840"/>
    </source>
</evidence>
<keyword evidence="2" id="KW-0813">Transport</keyword>
<keyword evidence="3" id="KW-1003">Cell membrane</keyword>
<comment type="subcellular location">
    <subcellularLocation>
        <location evidence="1">Cell membrane</location>
        <topology evidence="1">Multi-pass membrane protein</topology>
    </subcellularLocation>
</comment>
<evidence type="ECO:0000259" key="10">
    <source>
        <dbReference type="PROSITE" id="PS50893"/>
    </source>
</evidence>
<dbReference type="InterPro" id="IPR039421">
    <property type="entry name" value="Type_1_exporter"/>
</dbReference>
<keyword evidence="8 9" id="KW-0472">Membrane</keyword>
<dbReference type="FunFam" id="3.40.50.300:FF:000221">
    <property type="entry name" value="Multidrug ABC transporter ATP-binding protein"/>
    <property type="match status" value="1"/>
</dbReference>
<dbReference type="STRING" id="146817.SAMN04488502_104146"/>
<dbReference type="OrthoDB" id="9802264at2"/>
<dbReference type="InterPro" id="IPR027417">
    <property type="entry name" value="P-loop_NTPase"/>
</dbReference>
<evidence type="ECO:0000256" key="9">
    <source>
        <dbReference type="SAM" id="Phobius"/>
    </source>
</evidence>
<evidence type="ECO:0000256" key="3">
    <source>
        <dbReference type="ARBA" id="ARBA00022475"/>
    </source>
</evidence>
<dbReference type="Gene3D" id="3.40.50.300">
    <property type="entry name" value="P-loop containing nucleotide triphosphate hydrolases"/>
    <property type="match status" value="1"/>
</dbReference>
<evidence type="ECO:0000256" key="4">
    <source>
        <dbReference type="ARBA" id="ARBA00022692"/>
    </source>
</evidence>
<dbReference type="Proteomes" id="UP000214880">
    <property type="component" value="Unassembled WGS sequence"/>
</dbReference>
<dbReference type="InterPro" id="IPR003593">
    <property type="entry name" value="AAA+_ATPase"/>
</dbReference>
<keyword evidence="4 9" id="KW-0812">Transmembrane</keyword>
<feature type="domain" description="ABC transporter" evidence="10">
    <location>
        <begin position="346"/>
        <end position="583"/>
    </location>
</feature>
<dbReference type="AlphaFoldDB" id="A0A1G9SX49"/>
<dbReference type="InterPro" id="IPR036640">
    <property type="entry name" value="ABC1_TM_sf"/>
</dbReference>
<dbReference type="GO" id="GO:0140359">
    <property type="term" value="F:ABC-type transporter activity"/>
    <property type="evidence" value="ECO:0007669"/>
    <property type="project" value="InterPro"/>
</dbReference>
<dbReference type="PANTHER" id="PTHR24221">
    <property type="entry name" value="ATP-BINDING CASSETTE SUB-FAMILY B"/>
    <property type="match status" value="1"/>
</dbReference>
<evidence type="ECO:0000256" key="8">
    <source>
        <dbReference type="ARBA" id="ARBA00023136"/>
    </source>
</evidence>
<evidence type="ECO:0000256" key="5">
    <source>
        <dbReference type="ARBA" id="ARBA00022741"/>
    </source>
</evidence>
<reference evidence="12 13" key="1">
    <citation type="submission" date="2016-10" db="EMBL/GenBank/DDBJ databases">
        <authorList>
            <person name="de Groot N.N."/>
        </authorList>
    </citation>
    <scope>NUCLEOTIDE SEQUENCE [LARGE SCALE GENOMIC DNA]</scope>
    <source>
        <strain evidence="12 13">DSM 1736</strain>
    </source>
</reference>
<dbReference type="PANTHER" id="PTHR24221:SF397">
    <property type="entry name" value="ABC TRANSPORTER, ATP-BINDING TRANSMEMBRANE PROTEIN"/>
    <property type="match status" value="1"/>
</dbReference>
<evidence type="ECO:0000313" key="13">
    <source>
        <dbReference type="Proteomes" id="UP000214880"/>
    </source>
</evidence>
<keyword evidence="6 12" id="KW-0067">ATP-binding</keyword>
<feature type="transmembrane region" description="Helical" evidence="9">
    <location>
        <begin position="21"/>
        <end position="47"/>
    </location>
</feature>
<protein>
    <submittedName>
        <fullName evidence="12">ATP-binding cassette, subfamily B</fullName>
    </submittedName>
</protein>
<accession>A0A1G9SX49</accession>
<evidence type="ECO:0000256" key="7">
    <source>
        <dbReference type="ARBA" id="ARBA00022989"/>
    </source>
</evidence>
<dbReference type="SUPFAM" id="SSF52540">
    <property type="entry name" value="P-loop containing nucleoside triphosphate hydrolases"/>
    <property type="match status" value="1"/>
</dbReference>
<dbReference type="GO" id="GO:0005886">
    <property type="term" value="C:plasma membrane"/>
    <property type="evidence" value="ECO:0007669"/>
    <property type="project" value="UniProtKB-SubCell"/>
</dbReference>
<evidence type="ECO:0000256" key="2">
    <source>
        <dbReference type="ARBA" id="ARBA00022448"/>
    </source>
</evidence>
<feature type="transmembrane region" description="Helical" evidence="9">
    <location>
        <begin position="143"/>
        <end position="161"/>
    </location>
</feature>
<feature type="transmembrane region" description="Helical" evidence="9">
    <location>
        <begin position="255"/>
        <end position="277"/>
    </location>
</feature>
<evidence type="ECO:0000256" key="1">
    <source>
        <dbReference type="ARBA" id="ARBA00004651"/>
    </source>
</evidence>
<evidence type="ECO:0000313" key="12">
    <source>
        <dbReference type="EMBL" id="SDM40038.1"/>
    </source>
</evidence>
<dbReference type="InterPro" id="IPR011527">
    <property type="entry name" value="ABC1_TM_dom"/>
</dbReference>
<dbReference type="EMBL" id="FNHB01000004">
    <property type="protein sequence ID" value="SDM40038.1"/>
    <property type="molecule type" value="Genomic_DNA"/>
</dbReference>
<dbReference type="PROSITE" id="PS50893">
    <property type="entry name" value="ABC_TRANSPORTER_2"/>
    <property type="match status" value="1"/>
</dbReference>
<feature type="transmembrane region" description="Helical" evidence="9">
    <location>
        <begin position="283"/>
        <end position="304"/>
    </location>
</feature>
<feature type="transmembrane region" description="Helical" evidence="9">
    <location>
        <begin position="167"/>
        <end position="187"/>
    </location>
</feature>
<name>A0A1G9SX49_9FIRM</name>
<proteinExistence type="predicted"/>
<gene>
    <name evidence="12" type="ORF">SAMN04488502_104146</name>
</gene>
<dbReference type="FunFam" id="1.20.1560.10:FF:000127">
    <property type="entry name" value="ABC transporter ATP-binding protein"/>
    <property type="match status" value="1"/>
</dbReference>
<dbReference type="InterPro" id="IPR003439">
    <property type="entry name" value="ABC_transporter-like_ATP-bd"/>
</dbReference>
<keyword evidence="5" id="KW-0547">Nucleotide-binding</keyword>
<dbReference type="Pfam" id="PF00005">
    <property type="entry name" value="ABC_tran"/>
    <property type="match status" value="1"/>
</dbReference>
<feature type="domain" description="ABC transmembrane type-1" evidence="11">
    <location>
        <begin position="23"/>
        <end position="315"/>
    </location>
</feature>
<dbReference type="GO" id="GO:0016887">
    <property type="term" value="F:ATP hydrolysis activity"/>
    <property type="evidence" value="ECO:0007669"/>
    <property type="project" value="InterPro"/>
</dbReference>
<evidence type="ECO:0000259" key="11">
    <source>
        <dbReference type="PROSITE" id="PS50929"/>
    </source>
</evidence>
<keyword evidence="13" id="KW-1185">Reference proteome</keyword>
<keyword evidence="7 9" id="KW-1133">Transmembrane helix</keyword>
<dbReference type="PROSITE" id="PS50929">
    <property type="entry name" value="ABC_TM1F"/>
    <property type="match status" value="1"/>
</dbReference>
<dbReference type="GO" id="GO:0034040">
    <property type="term" value="F:ATPase-coupled lipid transmembrane transporter activity"/>
    <property type="evidence" value="ECO:0007669"/>
    <property type="project" value="TreeGrafter"/>
</dbReference>
<sequence length="600" mass="65590">MGNRKTGIFRLLEIAGEKPALLLAAGIFSAFSAVCLLLPYLAVYLLLAGLLAGGANAVPDGGGMMHWGLVALAGLAAGIVLMYFGGLCSHIAAFRMLYRLRLRLAEHIGRLPLGYLTQTSTGIVKKTLEENVEKIEKFIAHQLPDMVSAIVVMLLTLAVMVYLNPLMALACLFPLALGLGLQLGMMISRQARVRVRAYYDALERMNTSTVQYIRGMPAVRIFGQTVHSFRRFYQDIMEYRDLSVRYSDQFQNGFSLFKVVLGSTPAFLLPAGVYLLSGSNGDGTVALEVLFFLIVVPGLAAPVYKLMHFAGTLRDISEGVARIDAVFARRPLPEYPYPERPREFSVQFDEVIFSYEEQSGGRPALDWVSFRAEAGRITALVGPSGAGKSTVANLIPRFWDVAAGTVSIGGVDIRRMRTEDLMSAVSFVFQDTFLFQDTLYANIAAGRPAARPEEVYAAARAAQCYDFIVNLPQGFDTVIGEGGAYLSGGEEQRVAVARAILKDAPILVLDEATAFADAENEFRLQLALNVLLRGKTVIVIAHRLASIREADQILVFRDGRIAERGRHADLLERNGLYAAMWAAGTDEWLLNKGKANADAI</sequence>
<dbReference type="GO" id="GO:0005524">
    <property type="term" value="F:ATP binding"/>
    <property type="evidence" value="ECO:0007669"/>
    <property type="project" value="UniProtKB-KW"/>
</dbReference>
<dbReference type="SUPFAM" id="SSF90123">
    <property type="entry name" value="ABC transporter transmembrane region"/>
    <property type="match status" value="1"/>
</dbReference>
<dbReference type="Pfam" id="PF00664">
    <property type="entry name" value="ABC_membrane"/>
    <property type="match status" value="1"/>
</dbReference>